<keyword evidence="3" id="KW-1185">Reference proteome</keyword>
<name>A0AAN6DT81_9EURO</name>
<dbReference type="SUPFAM" id="SSF81383">
    <property type="entry name" value="F-box domain"/>
    <property type="match status" value="1"/>
</dbReference>
<proteinExistence type="predicted"/>
<dbReference type="Pfam" id="PF00646">
    <property type="entry name" value="F-box"/>
    <property type="match status" value="1"/>
</dbReference>
<organism evidence="2 3">
    <name type="scientific">Exophiala viscosa</name>
    <dbReference type="NCBI Taxonomy" id="2486360"/>
    <lineage>
        <taxon>Eukaryota</taxon>
        <taxon>Fungi</taxon>
        <taxon>Dikarya</taxon>
        <taxon>Ascomycota</taxon>
        <taxon>Pezizomycotina</taxon>
        <taxon>Eurotiomycetes</taxon>
        <taxon>Chaetothyriomycetidae</taxon>
        <taxon>Chaetothyriales</taxon>
        <taxon>Herpotrichiellaceae</taxon>
        <taxon>Exophiala</taxon>
    </lineage>
</organism>
<accession>A0AAN6DT81</accession>
<evidence type="ECO:0000313" key="2">
    <source>
        <dbReference type="EMBL" id="KAI1612420.1"/>
    </source>
</evidence>
<reference evidence="2" key="1">
    <citation type="journal article" date="2022" name="bioRxiv">
        <title>Deciphering the potential niche of two novel black yeast fungi from a biological soil crust based on their genomes, phenotypes, and melanin regulation.</title>
        <authorList>
            <consortium name="DOE Joint Genome Institute"/>
            <person name="Carr E.C."/>
            <person name="Barton Q."/>
            <person name="Grambo S."/>
            <person name="Sullivan M."/>
            <person name="Renfro C.M."/>
            <person name="Kuo A."/>
            <person name="Pangilinan J."/>
            <person name="Lipzen A."/>
            <person name="Keymanesh K."/>
            <person name="Savage E."/>
            <person name="Barry K."/>
            <person name="Grigoriev I.V."/>
            <person name="Riekhof W.R."/>
            <person name="Harris S.S."/>
        </authorList>
    </citation>
    <scope>NUCLEOTIDE SEQUENCE</scope>
    <source>
        <strain evidence="2">JF 03-4F</strain>
    </source>
</reference>
<evidence type="ECO:0000313" key="3">
    <source>
        <dbReference type="Proteomes" id="UP001203852"/>
    </source>
</evidence>
<dbReference type="EMBL" id="MU404354">
    <property type="protein sequence ID" value="KAI1612420.1"/>
    <property type="molecule type" value="Genomic_DNA"/>
</dbReference>
<dbReference type="InterPro" id="IPR001810">
    <property type="entry name" value="F-box_dom"/>
</dbReference>
<sequence length="322" mass="37262">MESTNGTAGTTNTRAEQECYHHTTLVDLPDELVLNVASFLDKESQLLLSLSCKQLHSLLNTFVDLAIHDRATKVRFLQRLQLDHPEYLTCRSCGFLYLWRRMQTSQYDCPRASQHQHADTLLSYRRLVRAGDTDYTFLSRNIVDLILQAYEHGPTNGLPLSFFNSSGKDRHGISRTNEARLIDGQLILVSRLELEGREGMAAMARFFDMELCLHYRFNPGKDNMFRAVAKAVTDVEGSKKRKPQILLRPFKCYYCETDHRLQVDKDAEKQITIVLNVWRNYGRRHSNMPSNEQHFHRYPVFKLDAKSVSKRDVRAVFESASQ</sequence>
<dbReference type="PROSITE" id="PS50181">
    <property type="entry name" value="FBOX"/>
    <property type="match status" value="1"/>
</dbReference>
<evidence type="ECO:0000259" key="1">
    <source>
        <dbReference type="PROSITE" id="PS50181"/>
    </source>
</evidence>
<dbReference type="InterPro" id="IPR036047">
    <property type="entry name" value="F-box-like_dom_sf"/>
</dbReference>
<comment type="caution">
    <text evidence="2">The sequence shown here is derived from an EMBL/GenBank/DDBJ whole genome shotgun (WGS) entry which is preliminary data.</text>
</comment>
<protein>
    <recommendedName>
        <fullName evidence="1">F-box domain-containing protein</fullName>
    </recommendedName>
</protein>
<dbReference type="Proteomes" id="UP001203852">
    <property type="component" value="Unassembled WGS sequence"/>
</dbReference>
<feature type="domain" description="F-box" evidence="1">
    <location>
        <begin position="22"/>
        <end position="70"/>
    </location>
</feature>
<gene>
    <name evidence="2" type="ORF">EDD36DRAFT_236351</name>
</gene>
<dbReference type="AlphaFoldDB" id="A0AAN6DT81"/>